<dbReference type="Proteomes" id="UP000820977">
    <property type="component" value="Unassembled WGS sequence"/>
</dbReference>
<comment type="caution">
    <text evidence="2">The sequence shown here is derived from an EMBL/GenBank/DDBJ whole genome shotgun (WGS) entry which is preliminary data.</text>
</comment>
<organism evidence="2 3">
    <name type="scientific">Xylanibacter caecicola</name>
    <dbReference type="NCBI Taxonomy" id="2736294"/>
    <lineage>
        <taxon>Bacteria</taxon>
        <taxon>Pseudomonadati</taxon>
        <taxon>Bacteroidota</taxon>
        <taxon>Bacteroidia</taxon>
        <taxon>Bacteroidales</taxon>
        <taxon>Prevotellaceae</taxon>
        <taxon>Xylanibacter</taxon>
    </lineage>
</organism>
<protein>
    <recommendedName>
        <fullName evidence="4">T9SS type A sorting domain-containing protein</fullName>
    </recommendedName>
</protein>
<reference evidence="2 3" key="1">
    <citation type="submission" date="2020-05" db="EMBL/GenBank/DDBJ databases">
        <title>Distinct polysaccharide utilization as determinants for interspecies competition between intestinal Prevotella spp.</title>
        <authorList>
            <person name="Galvez E.J.C."/>
            <person name="Iljazovic A."/>
            <person name="Strowig T."/>
        </authorList>
    </citation>
    <scope>NUCLEOTIDE SEQUENCE [LARGE SCALE GENOMIC DNA]</scope>
    <source>
        <strain evidence="2 3">PCHR</strain>
    </source>
</reference>
<evidence type="ECO:0000313" key="2">
    <source>
        <dbReference type="EMBL" id="NPE24707.1"/>
    </source>
</evidence>
<name>A0ABX2B0Z3_9BACT</name>
<feature type="chain" id="PRO_5046796866" description="T9SS type A sorting domain-containing protein" evidence="1">
    <location>
        <begin position="23"/>
        <end position="383"/>
    </location>
</feature>
<feature type="signal peptide" evidence="1">
    <location>
        <begin position="1"/>
        <end position="22"/>
    </location>
</feature>
<sequence>MQIYLTTIIIVILSQAVTNAYAQEKRTDLHSYRAGDEIRKQIITYKNEGGNGKDVVWDFSDVDILDKNYTVTYSSVADNKNTIVGIENKTRYYYTEHADTLIKNGYENSTTRICYDRPEAILHYPITYGDKISGVFHGTAAYSERMMSRISGIYEVESDATGTLILPEENILYNVIRVHSRKLVGWQNMKYILTEQELETYIDSIVPYNTDSIMTISDKNIPVMEINRYSWYATGYRYPVIETTAISDESGSPVCLTALYCPVSEQELLYDEDNRMVRENIETEKNNPNVDIDTDKNKRTDELFQYKTSIEGGIIDIEYSLSKKVDIKILVCDITGIVYKSRNIQGATGESSNVSIDCNGLRHGDYILYINVNGKTYSCKVLI</sequence>
<keyword evidence="3" id="KW-1185">Reference proteome</keyword>
<evidence type="ECO:0000256" key="1">
    <source>
        <dbReference type="SAM" id="SignalP"/>
    </source>
</evidence>
<gene>
    <name evidence="2" type="ORF">HPS54_04100</name>
</gene>
<proteinExistence type="predicted"/>
<evidence type="ECO:0008006" key="4">
    <source>
        <dbReference type="Google" id="ProtNLM"/>
    </source>
</evidence>
<evidence type="ECO:0000313" key="3">
    <source>
        <dbReference type="Proteomes" id="UP000820977"/>
    </source>
</evidence>
<accession>A0ABX2B0Z3</accession>
<dbReference type="RefSeq" id="WP_172344202.1">
    <property type="nucleotide sequence ID" value="NZ_CATJFF010000037.1"/>
</dbReference>
<keyword evidence="1" id="KW-0732">Signal</keyword>
<dbReference type="EMBL" id="JABKKJ010000004">
    <property type="protein sequence ID" value="NPE24707.1"/>
    <property type="molecule type" value="Genomic_DNA"/>
</dbReference>